<dbReference type="SUPFAM" id="SSF55874">
    <property type="entry name" value="ATPase domain of HSP90 chaperone/DNA topoisomerase II/histidine kinase"/>
    <property type="match status" value="1"/>
</dbReference>
<keyword evidence="5" id="KW-0472">Membrane</keyword>
<dbReference type="Proteomes" id="UP000183812">
    <property type="component" value="Unassembled WGS sequence"/>
</dbReference>
<dbReference type="PANTHER" id="PTHR43065:SF42">
    <property type="entry name" value="TWO-COMPONENT SENSOR PPRA"/>
    <property type="match status" value="1"/>
</dbReference>
<dbReference type="Pfam" id="PF00512">
    <property type="entry name" value="HisKA"/>
    <property type="match status" value="1"/>
</dbReference>
<accession>A0A1G7PC37</accession>
<evidence type="ECO:0000256" key="5">
    <source>
        <dbReference type="SAM" id="Phobius"/>
    </source>
</evidence>
<dbReference type="InterPro" id="IPR036097">
    <property type="entry name" value="HisK_dim/P_sf"/>
</dbReference>
<dbReference type="InterPro" id="IPR003661">
    <property type="entry name" value="HisK_dim/P_dom"/>
</dbReference>
<name>A0A1G7PC37_RHOCA</name>
<evidence type="ECO:0000256" key="3">
    <source>
        <dbReference type="ARBA" id="ARBA00022553"/>
    </source>
</evidence>
<comment type="catalytic activity">
    <reaction evidence="1">
        <text>ATP + protein L-histidine = ADP + protein N-phospho-L-histidine.</text>
        <dbReference type="EC" id="2.7.13.3"/>
    </reaction>
</comment>
<keyword evidence="7" id="KW-0808">Transferase</keyword>
<evidence type="ECO:0000256" key="4">
    <source>
        <dbReference type="SAM" id="MobiDB-lite"/>
    </source>
</evidence>
<protein>
    <recommendedName>
        <fullName evidence="2">histidine kinase</fullName>
        <ecNumber evidence="2">2.7.13.3</ecNumber>
    </recommendedName>
</protein>
<dbReference type="InterPro" id="IPR003594">
    <property type="entry name" value="HATPase_dom"/>
</dbReference>
<gene>
    <name evidence="7" type="ORF">SAMN04244550_02918</name>
</gene>
<dbReference type="GO" id="GO:0000155">
    <property type="term" value="F:phosphorelay sensor kinase activity"/>
    <property type="evidence" value="ECO:0007669"/>
    <property type="project" value="InterPro"/>
</dbReference>
<dbReference type="InterPro" id="IPR005467">
    <property type="entry name" value="His_kinase_dom"/>
</dbReference>
<keyword evidence="3" id="KW-0597">Phosphoprotein</keyword>
<dbReference type="SMART" id="SM00387">
    <property type="entry name" value="HATPase_c"/>
    <property type="match status" value="1"/>
</dbReference>
<keyword evidence="5" id="KW-1133">Transmembrane helix</keyword>
<keyword evidence="5" id="KW-0812">Transmembrane</keyword>
<dbReference type="InterPro" id="IPR004358">
    <property type="entry name" value="Sig_transdc_His_kin-like_C"/>
</dbReference>
<reference evidence="7 8" key="1">
    <citation type="submission" date="2016-10" db="EMBL/GenBank/DDBJ databases">
        <authorList>
            <person name="de Groot N.N."/>
        </authorList>
    </citation>
    <scope>NUCLEOTIDE SEQUENCE [LARGE SCALE GENOMIC DNA]</scope>
    <source>
        <strain evidence="8">DSM 938 / 37b4</strain>
    </source>
</reference>
<dbReference type="AlphaFoldDB" id="A0A1G7PC37"/>
<feature type="transmembrane region" description="Helical" evidence="5">
    <location>
        <begin position="152"/>
        <end position="172"/>
    </location>
</feature>
<dbReference type="Pfam" id="PF02518">
    <property type="entry name" value="HATPase_c"/>
    <property type="match status" value="1"/>
</dbReference>
<dbReference type="PRINTS" id="PR00344">
    <property type="entry name" value="BCTRLSENSOR"/>
</dbReference>
<dbReference type="InterPro" id="IPR036890">
    <property type="entry name" value="HATPase_C_sf"/>
</dbReference>
<evidence type="ECO:0000313" key="7">
    <source>
        <dbReference type="EMBL" id="SDF83179.1"/>
    </source>
</evidence>
<evidence type="ECO:0000313" key="8">
    <source>
        <dbReference type="Proteomes" id="UP000183812"/>
    </source>
</evidence>
<feature type="transmembrane region" description="Helical" evidence="5">
    <location>
        <begin position="72"/>
        <end position="89"/>
    </location>
</feature>
<dbReference type="EC" id="2.7.13.3" evidence="2"/>
<dbReference type="Gene3D" id="3.30.565.10">
    <property type="entry name" value="Histidine kinase-like ATPase, C-terminal domain"/>
    <property type="match status" value="1"/>
</dbReference>
<dbReference type="Gene3D" id="1.10.287.130">
    <property type="match status" value="1"/>
</dbReference>
<keyword evidence="7" id="KW-0418">Kinase</keyword>
<feature type="transmembrane region" description="Helical" evidence="5">
    <location>
        <begin position="101"/>
        <end position="118"/>
    </location>
</feature>
<proteinExistence type="predicted"/>
<feature type="domain" description="Histidine kinase" evidence="6">
    <location>
        <begin position="234"/>
        <end position="456"/>
    </location>
</feature>
<dbReference type="SUPFAM" id="SSF47384">
    <property type="entry name" value="Homodimeric domain of signal transducing histidine kinase"/>
    <property type="match status" value="1"/>
</dbReference>
<feature type="transmembrane region" description="Helical" evidence="5">
    <location>
        <begin position="48"/>
        <end position="66"/>
    </location>
</feature>
<evidence type="ECO:0000259" key="6">
    <source>
        <dbReference type="PROSITE" id="PS50109"/>
    </source>
</evidence>
<dbReference type="PANTHER" id="PTHR43065">
    <property type="entry name" value="SENSOR HISTIDINE KINASE"/>
    <property type="match status" value="1"/>
</dbReference>
<evidence type="ECO:0000256" key="1">
    <source>
        <dbReference type="ARBA" id="ARBA00000085"/>
    </source>
</evidence>
<dbReference type="CDD" id="cd00082">
    <property type="entry name" value="HisKA"/>
    <property type="match status" value="1"/>
</dbReference>
<sequence length="496" mass="53364">MWAVRAEQPAAIGQVGVLASQQSDIDGIDGRKEIDRLFDLEYGRRLDAAFRFGLILSVGVVLHFYLDSLLALWWIAAQAVGHVVHFLFLRSRGETCSRREVLIAGAVFWYLVAAFIWLPAEMITTADPALRIGGAAGMGAMLVFLIYRSDRVLAIMLGEIAVIGAAIAWVVFRTIQQLDHPGAILGTILAAAGLHVYFSLTLLAHRRIRIEAERAALRSVQAQKMEAIGQLAGGVAHDFNNILTAVIGNLDLYDAMDTEAERLNAVTEAKTAALRAAELVKQLLAYARRTQMRITRRDVGALLEQLQLLTRRLLPASITQDFEAPQAPLWVALDENQFITALVNLVVNARDAMPAGGTLTVSARPVHLFTDDVQPDGTVLPAGDYAEVTVADTGTGIPPEIIRRVTEPFFTTKAVGQGSGLGLSMVDGFARQSGGLLTIDSSSEGTAMHLLLPIAPAEETRPDTAEDTPPPEAPQPQGRAQPGGRGPAPGLRISQA</sequence>
<feature type="transmembrane region" description="Helical" evidence="5">
    <location>
        <begin position="184"/>
        <end position="204"/>
    </location>
</feature>
<evidence type="ECO:0000256" key="2">
    <source>
        <dbReference type="ARBA" id="ARBA00012438"/>
    </source>
</evidence>
<organism evidence="7 8">
    <name type="scientific">Rhodobacter capsulatus</name>
    <name type="common">Rhodopseudomonas capsulata</name>
    <dbReference type="NCBI Taxonomy" id="1061"/>
    <lineage>
        <taxon>Bacteria</taxon>
        <taxon>Pseudomonadati</taxon>
        <taxon>Pseudomonadota</taxon>
        <taxon>Alphaproteobacteria</taxon>
        <taxon>Rhodobacterales</taxon>
        <taxon>Rhodobacter group</taxon>
        <taxon>Rhodobacter</taxon>
    </lineage>
</organism>
<dbReference type="SMART" id="SM00388">
    <property type="entry name" value="HisKA"/>
    <property type="match status" value="1"/>
</dbReference>
<feature type="transmembrane region" description="Helical" evidence="5">
    <location>
        <begin position="130"/>
        <end position="147"/>
    </location>
</feature>
<dbReference type="EMBL" id="FNAY01000018">
    <property type="protein sequence ID" value="SDF83179.1"/>
    <property type="molecule type" value="Genomic_DNA"/>
</dbReference>
<dbReference type="PROSITE" id="PS50109">
    <property type="entry name" value="HIS_KIN"/>
    <property type="match status" value="1"/>
</dbReference>
<feature type="region of interest" description="Disordered" evidence="4">
    <location>
        <begin position="456"/>
        <end position="496"/>
    </location>
</feature>